<evidence type="ECO:0000256" key="4">
    <source>
        <dbReference type="ARBA" id="ARBA00022692"/>
    </source>
</evidence>
<feature type="transmembrane region" description="Helical" evidence="8">
    <location>
        <begin position="481"/>
        <end position="500"/>
    </location>
</feature>
<dbReference type="AlphaFoldDB" id="A0A0H2RXZ7"/>
<evidence type="ECO:0000256" key="6">
    <source>
        <dbReference type="ARBA" id="ARBA00023136"/>
    </source>
</evidence>
<keyword evidence="5 8" id="KW-1133">Transmembrane helix</keyword>
<proteinExistence type="inferred from homology"/>
<organism evidence="9 10">
    <name type="scientific">Schizopora paradoxa</name>
    <dbReference type="NCBI Taxonomy" id="27342"/>
    <lineage>
        <taxon>Eukaryota</taxon>
        <taxon>Fungi</taxon>
        <taxon>Dikarya</taxon>
        <taxon>Basidiomycota</taxon>
        <taxon>Agaricomycotina</taxon>
        <taxon>Agaricomycetes</taxon>
        <taxon>Hymenochaetales</taxon>
        <taxon>Schizoporaceae</taxon>
        <taxon>Schizopora</taxon>
    </lineage>
</organism>
<feature type="transmembrane region" description="Helical" evidence="8">
    <location>
        <begin position="222"/>
        <end position="243"/>
    </location>
</feature>
<keyword evidence="10" id="KW-1185">Reference proteome</keyword>
<evidence type="ECO:0000256" key="8">
    <source>
        <dbReference type="SAM" id="Phobius"/>
    </source>
</evidence>
<dbReference type="PROSITE" id="PS01022">
    <property type="entry name" value="PTR2_1"/>
    <property type="match status" value="1"/>
</dbReference>
<evidence type="ECO:0000256" key="1">
    <source>
        <dbReference type="ARBA" id="ARBA00004141"/>
    </source>
</evidence>
<dbReference type="InParanoid" id="A0A0H2RXZ7"/>
<dbReference type="InterPro" id="IPR036259">
    <property type="entry name" value="MFS_trans_sf"/>
</dbReference>
<dbReference type="GO" id="GO:0071916">
    <property type="term" value="F:dipeptide transmembrane transporter activity"/>
    <property type="evidence" value="ECO:0007669"/>
    <property type="project" value="UniProtKB-ARBA"/>
</dbReference>
<dbReference type="InterPro" id="IPR000109">
    <property type="entry name" value="POT_fam"/>
</dbReference>
<name>A0A0H2RXZ7_9AGAM</name>
<dbReference type="PROSITE" id="PS01023">
    <property type="entry name" value="PTR2_2"/>
    <property type="match status" value="1"/>
</dbReference>
<feature type="transmembrane region" description="Helical" evidence="8">
    <location>
        <begin position="512"/>
        <end position="534"/>
    </location>
</feature>
<reference evidence="9 10" key="1">
    <citation type="submission" date="2015-04" db="EMBL/GenBank/DDBJ databases">
        <title>Complete genome sequence of Schizopora paradoxa KUC8140, a cosmopolitan wood degrader in East Asia.</title>
        <authorList>
            <consortium name="DOE Joint Genome Institute"/>
            <person name="Min B."/>
            <person name="Park H."/>
            <person name="Jang Y."/>
            <person name="Kim J.-J."/>
            <person name="Kim K.H."/>
            <person name="Pangilinan J."/>
            <person name="Lipzen A."/>
            <person name="Riley R."/>
            <person name="Grigoriev I.V."/>
            <person name="Spatafora J.W."/>
            <person name="Choi I.-G."/>
        </authorList>
    </citation>
    <scope>NUCLEOTIDE SEQUENCE [LARGE SCALE GENOMIC DNA]</scope>
    <source>
        <strain evidence="9 10">KUC8140</strain>
    </source>
</reference>
<comment type="subcellular location">
    <subcellularLocation>
        <location evidence="1 7">Membrane</location>
        <topology evidence="1 7">Multi-pass membrane protein</topology>
    </subcellularLocation>
</comment>
<dbReference type="PANTHER" id="PTHR11654">
    <property type="entry name" value="OLIGOPEPTIDE TRANSPORTER-RELATED"/>
    <property type="match status" value="1"/>
</dbReference>
<evidence type="ECO:0000256" key="2">
    <source>
        <dbReference type="ARBA" id="ARBA00005982"/>
    </source>
</evidence>
<evidence type="ECO:0000256" key="3">
    <source>
        <dbReference type="ARBA" id="ARBA00022448"/>
    </source>
</evidence>
<dbReference type="EMBL" id="KQ085915">
    <property type="protein sequence ID" value="KLO16472.1"/>
    <property type="molecule type" value="Genomic_DNA"/>
</dbReference>
<evidence type="ECO:0000256" key="7">
    <source>
        <dbReference type="RuleBase" id="RU003755"/>
    </source>
</evidence>
<feature type="transmembrane region" description="Helical" evidence="8">
    <location>
        <begin position="540"/>
        <end position="560"/>
    </location>
</feature>
<gene>
    <name evidence="9" type="ORF">SCHPADRAFT_823154</name>
</gene>
<dbReference type="FunCoup" id="A0A0H2RXZ7">
    <property type="interactions" value="298"/>
</dbReference>
<feature type="transmembrane region" description="Helical" evidence="8">
    <location>
        <begin position="428"/>
        <end position="448"/>
    </location>
</feature>
<evidence type="ECO:0000313" key="10">
    <source>
        <dbReference type="Proteomes" id="UP000053477"/>
    </source>
</evidence>
<dbReference type="Pfam" id="PF00854">
    <property type="entry name" value="PTR2"/>
    <property type="match status" value="1"/>
</dbReference>
<dbReference type="SUPFAM" id="SSF103473">
    <property type="entry name" value="MFS general substrate transporter"/>
    <property type="match status" value="1"/>
</dbReference>
<dbReference type="STRING" id="27342.A0A0H2RXZ7"/>
<keyword evidence="3 7" id="KW-0813">Transport</keyword>
<dbReference type="Gene3D" id="1.20.1250.20">
    <property type="entry name" value="MFS general substrate transporter like domains"/>
    <property type="match status" value="1"/>
</dbReference>
<feature type="transmembrane region" description="Helical" evidence="8">
    <location>
        <begin position="249"/>
        <end position="270"/>
    </location>
</feature>
<keyword evidence="6 8" id="KW-0472">Membrane</keyword>
<feature type="transmembrane region" description="Helical" evidence="8">
    <location>
        <begin position="137"/>
        <end position="159"/>
    </location>
</feature>
<feature type="transmembrane region" description="Helical" evidence="8">
    <location>
        <begin position="113"/>
        <end position="130"/>
    </location>
</feature>
<comment type="similarity">
    <text evidence="2 7">Belongs to the major facilitator superfamily. Proton-dependent oligopeptide transporter (POT/PTR) (TC 2.A.17) family.</text>
</comment>
<dbReference type="Proteomes" id="UP000053477">
    <property type="component" value="Unassembled WGS sequence"/>
</dbReference>
<keyword evidence="4 7" id="KW-0812">Transmembrane</keyword>
<sequence>MADFRKERVLESPIDSENHAIRSLSAGEDEPTEEELQVLRRIPDSIPWPAYLIAYVEMAERFSYYGSTVVFTNFIQQKLPAHSRTGAGGYYGQSGALGMGERASTGLTTFNTFWVYLIPLFGAYVADTYWGRYKTICVAVVIALVGHALLIVSSVPGVITYPHSSLAVFIIAIIVMGVGTGGFKSNISPLVAEQYTKTKRTVRTMKNGERVIVDPALTASRIYMYFYLFINIGALIGPIGMTYSEKYVGFYLAYTLPTVIFLTAPLILWAGKSRYTLSPPEGSVLGTTLRLWRYAARDRWSSNPLTLWRNLRADGFWDDVKPSVIEQRTGEKPKWMTFDDRWVDEVKRGLKACKVFLWYPLYWIAYNQLNNNLTSQAATMVTHGLPNDILGNLDPFALIILIPITDRFIYPALRRAGIRFTPLKRITAGFFVGAAAMCWAAVVQHYIYKRNPCGYAVTTCVDSNGKTVTSDLNVWIQSGSYVLIALSEIFASITGLEYAFTKAPKNMRSLVMSVYLVMQAIAAAVGEALVSLSADPLLVWNYGVVGVIAAVTGVLFWFTFRDLDAQEDELNELARGHLHSDDPDDEKHSM</sequence>
<feature type="transmembrane region" description="Helical" evidence="8">
    <location>
        <begin position="165"/>
        <end position="183"/>
    </location>
</feature>
<dbReference type="FunFam" id="1.20.1250.20:FF:000085">
    <property type="entry name" value="MFS peptide transporter Ptr2"/>
    <property type="match status" value="1"/>
</dbReference>
<dbReference type="InterPro" id="IPR018456">
    <property type="entry name" value="PTR2_symporter_CS"/>
</dbReference>
<dbReference type="OrthoDB" id="8904098at2759"/>
<evidence type="ECO:0000256" key="5">
    <source>
        <dbReference type="ARBA" id="ARBA00022989"/>
    </source>
</evidence>
<protein>
    <submittedName>
        <fullName evidence="9">MFS peptide transporter</fullName>
    </submittedName>
</protein>
<evidence type="ECO:0000313" key="9">
    <source>
        <dbReference type="EMBL" id="KLO16472.1"/>
    </source>
</evidence>
<accession>A0A0H2RXZ7</accession>
<dbReference type="GO" id="GO:0005886">
    <property type="term" value="C:plasma membrane"/>
    <property type="evidence" value="ECO:0007669"/>
    <property type="project" value="UniProtKB-ARBA"/>
</dbReference>